<keyword evidence="1" id="KW-0472">Membrane</keyword>
<comment type="caution">
    <text evidence="2">The sequence shown here is derived from an EMBL/GenBank/DDBJ whole genome shotgun (WGS) entry which is preliminary data.</text>
</comment>
<dbReference type="Proteomes" id="UP000580250">
    <property type="component" value="Unassembled WGS sequence"/>
</dbReference>
<keyword evidence="1" id="KW-0812">Transmembrane</keyword>
<feature type="transmembrane region" description="Helical" evidence="1">
    <location>
        <begin position="6"/>
        <end position="29"/>
    </location>
</feature>
<evidence type="ECO:0000313" key="3">
    <source>
        <dbReference type="Proteomes" id="UP000580250"/>
    </source>
</evidence>
<evidence type="ECO:0000313" key="2">
    <source>
        <dbReference type="EMBL" id="CAD2182091.1"/>
    </source>
</evidence>
<gene>
    <name evidence="2" type="ORF">MENT_LOCUS34278</name>
</gene>
<proteinExistence type="predicted"/>
<accession>A0A6V7W6Z7</accession>
<keyword evidence="1" id="KW-1133">Transmembrane helix</keyword>
<sequence>MKNNFIVIWKIVIFPKEIVTIILFIVYYVRTNSLRKIPGRVSTINLEFLGQQFDLILVVLPPQIFLELNENNLSVKIFDGIIANFIELVGGYSTFNEKSKHLGMLLALSGYRANLRILELINEKDKKNFQLIVLILKVWAKSLCGYLIK</sequence>
<dbReference type="AlphaFoldDB" id="A0A6V7W6Z7"/>
<protein>
    <submittedName>
        <fullName evidence="2">Uncharacterized protein</fullName>
    </submittedName>
</protein>
<dbReference type="OrthoDB" id="5907900at2759"/>
<reference evidence="2 3" key="1">
    <citation type="submission" date="2020-08" db="EMBL/GenBank/DDBJ databases">
        <authorList>
            <person name="Koutsovoulos G."/>
            <person name="Danchin GJ E."/>
        </authorList>
    </citation>
    <scope>NUCLEOTIDE SEQUENCE [LARGE SCALE GENOMIC DNA]</scope>
</reference>
<organism evidence="2 3">
    <name type="scientific">Meloidogyne enterolobii</name>
    <name type="common">Root-knot nematode worm</name>
    <name type="synonym">Meloidogyne mayaguensis</name>
    <dbReference type="NCBI Taxonomy" id="390850"/>
    <lineage>
        <taxon>Eukaryota</taxon>
        <taxon>Metazoa</taxon>
        <taxon>Ecdysozoa</taxon>
        <taxon>Nematoda</taxon>
        <taxon>Chromadorea</taxon>
        <taxon>Rhabditida</taxon>
        <taxon>Tylenchina</taxon>
        <taxon>Tylenchomorpha</taxon>
        <taxon>Tylenchoidea</taxon>
        <taxon>Meloidogynidae</taxon>
        <taxon>Meloidogyninae</taxon>
        <taxon>Meloidogyne</taxon>
    </lineage>
</organism>
<dbReference type="EMBL" id="CAJEWN010000420">
    <property type="protein sequence ID" value="CAD2182091.1"/>
    <property type="molecule type" value="Genomic_DNA"/>
</dbReference>
<name>A0A6V7W6Z7_MELEN</name>
<evidence type="ECO:0000256" key="1">
    <source>
        <dbReference type="SAM" id="Phobius"/>
    </source>
</evidence>